<accession>A0A8H4AWK4</accession>
<dbReference type="Proteomes" id="UP000439903">
    <property type="component" value="Unassembled WGS sequence"/>
</dbReference>
<proteinExistence type="predicted"/>
<dbReference type="PANTHER" id="PTHR15615:SF108">
    <property type="entry name" value="PROTEIN CNPPD1"/>
    <property type="match status" value="1"/>
</dbReference>
<dbReference type="GO" id="GO:0019901">
    <property type="term" value="F:protein kinase binding"/>
    <property type="evidence" value="ECO:0007669"/>
    <property type="project" value="InterPro"/>
</dbReference>
<organism evidence="2 3">
    <name type="scientific">Gigaspora margarita</name>
    <dbReference type="NCBI Taxonomy" id="4874"/>
    <lineage>
        <taxon>Eukaryota</taxon>
        <taxon>Fungi</taxon>
        <taxon>Fungi incertae sedis</taxon>
        <taxon>Mucoromycota</taxon>
        <taxon>Glomeromycotina</taxon>
        <taxon>Glomeromycetes</taxon>
        <taxon>Diversisporales</taxon>
        <taxon>Gigasporaceae</taxon>
        <taxon>Gigaspora</taxon>
    </lineage>
</organism>
<sequence>MATNLAYPALNEHSMSKPASAELIDFTTTSMCSFFHMSQPQRQKSHQLPDLPAFITKIIHDLNLPVLNVVVCLIYVHRLKSQLPKNYETEYGTAHRVFISSILVASKYVDDVPITARKMLDSVGKDIWSIKDIIRMERAFLSFIQWDLSIDRSAFDSYLNELRENQIVL</sequence>
<evidence type="ECO:0000313" key="3">
    <source>
        <dbReference type="Proteomes" id="UP000439903"/>
    </source>
</evidence>
<gene>
    <name evidence="2" type="ORF">F8M41_006954</name>
</gene>
<protein>
    <submittedName>
        <fullName evidence="2">Cyclin-like protein</fullName>
    </submittedName>
</protein>
<dbReference type="Pfam" id="PF00134">
    <property type="entry name" value="Cyclin_N"/>
    <property type="match status" value="1"/>
</dbReference>
<evidence type="ECO:0000313" key="2">
    <source>
        <dbReference type="EMBL" id="KAF0539695.1"/>
    </source>
</evidence>
<feature type="domain" description="Cyclin N-terminal" evidence="1">
    <location>
        <begin position="35"/>
        <end position="149"/>
    </location>
</feature>
<dbReference type="GO" id="GO:0016538">
    <property type="term" value="F:cyclin-dependent protein serine/threonine kinase regulator activity"/>
    <property type="evidence" value="ECO:0007669"/>
    <property type="project" value="TreeGrafter"/>
</dbReference>
<dbReference type="OrthoDB" id="10250320at2759"/>
<dbReference type="CDD" id="cd20557">
    <property type="entry name" value="CYCLIN_ScPCL1-like"/>
    <property type="match status" value="1"/>
</dbReference>
<keyword evidence="3" id="KW-1185">Reference proteome</keyword>
<name>A0A8H4AWK4_GIGMA</name>
<dbReference type="SUPFAM" id="SSF47954">
    <property type="entry name" value="Cyclin-like"/>
    <property type="match status" value="1"/>
</dbReference>
<dbReference type="InterPro" id="IPR013922">
    <property type="entry name" value="Cyclin_PHO80-like"/>
</dbReference>
<dbReference type="PANTHER" id="PTHR15615">
    <property type="match status" value="1"/>
</dbReference>
<comment type="caution">
    <text evidence="2">The sequence shown here is derived from an EMBL/GenBank/DDBJ whole genome shotgun (WGS) entry which is preliminary data.</text>
</comment>
<dbReference type="GO" id="GO:0000307">
    <property type="term" value="C:cyclin-dependent protein kinase holoenzyme complex"/>
    <property type="evidence" value="ECO:0007669"/>
    <property type="project" value="TreeGrafter"/>
</dbReference>
<dbReference type="AlphaFoldDB" id="A0A8H4AWK4"/>
<evidence type="ECO:0000259" key="1">
    <source>
        <dbReference type="Pfam" id="PF00134"/>
    </source>
</evidence>
<dbReference type="GO" id="GO:0005634">
    <property type="term" value="C:nucleus"/>
    <property type="evidence" value="ECO:0007669"/>
    <property type="project" value="TreeGrafter"/>
</dbReference>
<dbReference type="Gene3D" id="1.10.472.10">
    <property type="entry name" value="Cyclin-like"/>
    <property type="match status" value="1"/>
</dbReference>
<reference evidence="2 3" key="1">
    <citation type="journal article" date="2019" name="Environ. Microbiol.">
        <title>At the nexus of three kingdoms: the genome of the mycorrhizal fungus Gigaspora margarita provides insights into plant, endobacterial and fungal interactions.</title>
        <authorList>
            <person name="Venice F."/>
            <person name="Ghignone S."/>
            <person name="Salvioli di Fossalunga A."/>
            <person name="Amselem J."/>
            <person name="Novero M."/>
            <person name="Xianan X."/>
            <person name="Sedzielewska Toro K."/>
            <person name="Morin E."/>
            <person name="Lipzen A."/>
            <person name="Grigoriev I.V."/>
            <person name="Henrissat B."/>
            <person name="Martin F.M."/>
            <person name="Bonfante P."/>
        </authorList>
    </citation>
    <scope>NUCLEOTIDE SEQUENCE [LARGE SCALE GENOMIC DNA]</scope>
    <source>
        <strain evidence="2 3">BEG34</strain>
    </source>
</reference>
<dbReference type="EMBL" id="WTPW01000170">
    <property type="protein sequence ID" value="KAF0539695.1"/>
    <property type="molecule type" value="Genomic_DNA"/>
</dbReference>
<dbReference type="InterPro" id="IPR006671">
    <property type="entry name" value="Cyclin_N"/>
</dbReference>
<dbReference type="InterPro" id="IPR036915">
    <property type="entry name" value="Cyclin-like_sf"/>
</dbReference>